<evidence type="ECO:0000259" key="6">
    <source>
        <dbReference type="Pfam" id="PF04542"/>
    </source>
</evidence>
<evidence type="ECO:0000256" key="2">
    <source>
        <dbReference type="ARBA" id="ARBA00023015"/>
    </source>
</evidence>
<evidence type="ECO:0000256" key="1">
    <source>
        <dbReference type="ARBA" id="ARBA00010641"/>
    </source>
</evidence>
<dbReference type="SUPFAM" id="SSF88946">
    <property type="entry name" value="Sigma2 domain of RNA polymerase sigma factors"/>
    <property type="match status" value="1"/>
</dbReference>
<dbReference type="InterPro" id="IPR014284">
    <property type="entry name" value="RNA_pol_sigma-70_dom"/>
</dbReference>
<dbReference type="Gene3D" id="1.10.10.10">
    <property type="entry name" value="Winged helix-like DNA-binding domain superfamily/Winged helix DNA-binding domain"/>
    <property type="match status" value="1"/>
</dbReference>
<feature type="domain" description="RNA polymerase sigma factor 70 region 4 type 2" evidence="7">
    <location>
        <begin position="117"/>
        <end position="168"/>
    </location>
</feature>
<dbReference type="NCBIfam" id="TIGR02937">
    <property type="entry name" value="sigma70-ECF"/>
    <property type="match status" value="1"/>
</dbReference>
<evidence type="ECO:0000313" key="8">
    <source>
        <dbReference type="EMBL" id="RVX39154.1"/>
    </source>
</evidence>
<gene>
    <name evidence="8" type="ORF">EDD27_1501</name>
</gene>
<dbReference type="InterPro" id="IPR036388">
    <property type="entry name" value="WH-like_DNA-bd_sf"/>
</dbReference>
<feature type="domain" description="RNA polymerase sigma-70 region 2" evidence="6">
    <location>
        <begin position="26"/>
        <end position="90"/>
    </location>
</feature>
<dbReference type="Gene3D" id="1.10.1740.10">
    <property type="match status" value="1"/>
</dbReference>
<dbReference type="PANTHER" id="PTHR43133">
    <property type="entry name" value="RNA POLYMERASE ECF-TYPE SIGMA FACTO"/>
    <property type="match status" value="1"/>
</dbReference>
<dbReference type="PANTHER" id="PTHR43133:SF8">
    <property type="entry name" value="RNA POLYMERASE SIGMA FACTOR HI_1459-RELATED"/>
    <property type="match status" value="1"/>
</dbReference>
<keyword evidence="2" id="KW-0805">Transcription regulation</keyword>
<dbReference type="InterPro" id="IPR007627">
    <property type="entry name" value="RNA_pol_sigma70_r2"/>
</dbReference>
<keyword evidence="9" id="KW-1185">Reference proteome</keyword>
<dbReference type="InterPro" id="IPR013325">
    <property type="entry name" value="RNA_pol_sigma_r2"/>
</dbReference>
<name>A0A438M014_9ACTN</name>
<keyword evidence="3" id="KW-0731">Sigma factor</keyword>
<dbReference type="GO" id="GO:0006352">
    <property type="term" value="P:DNA-templated transcription initiation"/>
    <property type="evidence" value="ECO:0007669"/>
    <property type="project" value="InterPro"/>
</dbReference>
<evidence type="ECO:0000256" key="3">
    <source>
        <dbReference type="ARBA" id="ARBA00023082"/>
    </source>
</evidence>
<dbReference type="AlphaFoldDB" id="A0A438M014"/>
<sequence>MGGDEFEAVGLSAASHAVTAADFGEFYDREMPALVWFVLALGADGDTAADVAQTAFVKAFSVWDDLRHPKAWLRRVAQNDLSDRRRARQRETISDELPDQIDLLSAAMAAELRAEQREVIAALKLLPIKQRQALAWCLDGFTPTEIAESLGMQPTAVRQNLFKAKRALRAALESRGRHPR</sequence>
<dbReference type="InterPro" id="IPR039425">
    <property type="entry name" value="RNA_pol_sigma-70-like"/>
</dbReference>
<comment type="caution">
    <text evidence="8">The sequence shown here is derived from an EMBL/GenBank/DDBJ whole genome shotgun (WGS) entry which is preliminary data.</text>
</comment>
<dbReference type="InterPro" id="IPR013249">
    <property type="entry name" value="RNA_pol_sigma70_r4_t2"/>
</dbReference>
<dbReference type="GO" id="GO:0003677">
    <property type="term" value="F:DNA binding"/>
    <property type="evidence" value="ECO:0007669"/>
    <property type="project" value="UniProtKB-KW"/>
</dbReference>
<proteinExistence type="inferred from homology"/>
<dbReference type="InterPro" id="IPR013324">
    <property type="entry name" value="RNA_pol_sigma_r3/r4-like"/>
</dbReference>
<reference evidence="8 9" key="1">
    <citation type="submission" date="2019-01" db="EMBL/GenBank/DDBJ databases">
        <title>Sequencing the genomes of 1000 actinobacteria strains.</title>
        <authorList>
            <person name="Klenk H.-P."/>
        </authorList>
    </citation>
    <scope>NUCLEOTIDE SEQUENCE [LARGE SCALE GENOMIC DNA]</scope>
    <source>
        <strain evidence="8 9">DSM 43925</strain>
    </source>
</reference>
<evidence type="ECO:0000259" key="7">
    <source>
        <dbReference type="Pfam" id="PF08281"/>
    </source>
</evidence>
<dbReference type="OrthoDB" id="3608473at2"/>
<protein>
    <submittedName>
        <fullName evidence="8">RNA polymerase sigma-70 factor (ECF subfamily)</fullName>
    </submittedName>
</protein>
<keyword evidence="5" id="KW-0804">Transcription</keyword>
<dbReference type="RefSeq" id="WP_127931693.1">
    <property type="nucleotide sequence ID" value="NZ_SAUN01000001.1"/>
</dbReference>
<evidence type="ECO:0000256" key="4">
    <source>
        <dbReference type="ARBA" id="ARBA00023125"/>
    </source>
</evidence>
<evidence type="ECO:0000313" key="9">
    <source>
        <dbReference type="Proteomes" id="UP000284824"/>
    </source>
</evidence>
<dbReference type="GO" id="GO:0016987">
    <property type="term" value="F:sigma factor activity"/>
    <property type="evidence" value="ECO:0007669"/>
    <property type="project" value="UniProtKB-KW"/>
</dbReference>
<accession>A0A438M014</accession>
<keyword evidence="4" id="KW-0238">DNA-binding</keyword>
<organism evidence="8 9">
    <name type="scientific">Nonomuraea polychroma</name>
    <dbReference type="NCBI Taxonomy" id="46176"/>
    <lineage>
        <taxon>Bacteria</taxon>
        <taxon>Bacillati</taxon>
        <taxon>Actinomycetota</taxon>
        <taxon>Actinomycetes</taxon>
        <taxon>Streptosporangiales</taxon>
        <taxon>Streptosporangiaceae</taxon>
        <taxon>Nonomuraea</taxon>
    </lineage>
</organism>
<evidence type="ECO:0000256" key="5">
    <source>
        <dbReference type="ARBA" id="ARBA00023163"/>
    </source>
</evidence>
<dbReference type="Proteomes" id="UP000284824">
    <property type="component" value="Unassembled WGS sequence"/>
</dbReference>
<dbReference type="EMBL" id="SAUN01000001">
    <property type="protein sequence ID" value="RVX39154.1"/>
    <property type="molecule type" value="Genomic_DNA"/>
</dbReference>
<dbReference type="Pfam" id="PF08281">
    <property type="entry name" value="Sigma70_r4_2"/>
    <property type="match status" value="1"/>
</dbReference>
<dbReference type="SUPFAM" id="SSF88659">
    <property type="entry name" value="Sigma3 and sigma4 domains of RNA polymerase sigma factors"/>
    <property type="match status" value="1"/>
</dbReference>
<dbReference type="Pfam" id="PF04542">
    <property type="entry name" value="Sigma70_r2"/>
    <property type="match status" value="1"/>
</dbReference>
<comment type="similarity">
    <text evidence="1">Belongs to the sigma-70 factor family. ECF subfamily.</text>
</comment>